<evidence type="ECO:0000313" key="7">
    <source>
        <dbReference type="Proteomes" id="UP000195437"/>
    </source>
</evidence>
<dbReference type="PANTHER" id="PTHR46630:SF1">
    <property type="entry name" value="TETRATRICOPEPTIDE REPEAT PROTEIN 29"/>
    <property type="match status" value="1"/>
</dbReference>
<accession>A0A1Y0IPE1</accession>
<evidence type="ECO:0000256" key="4">
    <source>
        <dbReference type="ARBA" id="ARBA00022803"/>
    </source>
</evidence>
<dbReference type="SUPFAM" id="SSF48452">
    <property type="entry name" value="TPR-like"/>
    <property type="match status" value="2"/>
</dbReference>
<evidence type="ECO:0000256" key="5">
    <source>
        <dbReference type="ARBA" id="ARBA00038253"/>
    </source>
</evidence>
<organism evidence="6 7">
    <name type="scientific">Tumebacillus avium</name>
    <dbReference type="NCBI Taxonomy" id="1903704"/>
    <lineage>
        <taxon>Bacteria</taxon>
        <taxon>Bacillati</taxon>
        <taxon>Bacillota</taxon>
        <taxon>Bacilli</taxon>
        <taxon>Bacillales</taxon>
        <taxon>Alicyclobacillaceae</taxon>
        <taxon>Tumebacillus</taxon>
    </lineage>
</organism>
<name>A0A1Y0IPE1_9BACL</name>
<dbReference type="InterPro" id="IPR019734">
    <property type="entry name" value="TPR_rpt"/>
</dbReference>
<protein>
    <recommendedName>
        <fullName evidence="8">MalT-like TPR region domain-containing protein</fullName>
    </recommendedName>
</protein>
<dbReference type="AlphaFoldDB" id="A0A1Y0IPE1"/>
<evidence type="ECO:0000256" key="1">
    <source>
        <dbReference type="ARBA" id="ARBA00004496"/>
    </source>
</evidence>
<dbReference type="InterPro" id="IPR011990">
    <property type="entry name" value="TPR-like_helical_dom_sf"/>
</dbReference>
<dbReference type="PANTHER" id="PTHR46630">
    <property type="entry name" value="TETRATRICOPEPTIDE REPEAT PROTEIN 29"/>
    <property type="match status" value="1"/>
</dbReference>
<dbReference type="Pfam" id="PF14938">
    <property type="entry name" value="SNAP"/>
    <property type="match status" value="1"/>
</dbReference>
<dbReference type="Gene3D" id="1.25.40.10">
    <property type="entry name" value="Tetratricopeptide repeat domain"/>
    <property type="match status" value="2"/>
</dbReference>
<dbReference type="SMART" id="SM00028">
    <property type="entry name" value="TPR"/>
    <property type="match status" value="4"/>
</dbReference>
<keyword evidence="2" id="KW-0963">Cytoplasm</keyword>
<evidence type="ECO:0008006" key="8">
    <source>
        <dbReference type="Google" id="ProtNLM"/>
    </source>
</evidence>
<keyword evidence="7" id="KW-1185">Reference proteome</keyword>
<gene>
    <name evidence="6" type="ORF">CBW65_12140</name>
</gene>
<comment type="similarity">
    <text evidence="5">Belongs to the Rap family.</text>
</comment>
<comment type="subcellular location">
    <subcellularLocation>
        <location evidence="1">Cytoplasm</location>
    </subcellularLocation>
</comment>
<dbReference type="EMBL" id="CP021434">
    <property type="protein sequence ID" value="ARU61686.1"/>
    <property type="molecule type" value="Genomic_DNA"/>
</dbReference>
<dbReference type="InterPro" id="IPR051476">
    <property type="entry name" value="Bac_ResReg_Asp_Phosphatase"/>
</dbReference>
<dbReference type="GO" id="GO:0005737">
    <property type="term" value="C:cytoplasm"/>
    <property type="evidence" value="ECO:0007669"/>
    <property type="project" value="UniProtKB-SubCell"/>
</dbReference>
<proteinExistence type="inferred from homology"/>
<evidence type="ECO:0000256" key="3">
    <source>
        <dbReference type="ARBA" id="ARBA00022737"/>
    </source>
</evidence>
<dbReference type="KEGG" id="tum:CBW65_12140"/>
<evidence type="ECO:0000313" key="6">
    <source>
        <dbReference type="EMBL" id="ARU61686.1"/>
    </source>
</evidence>
<keyword evidence="3" id="KW-0677">Repeat</keyword>
<dbReference type="Proteomes" id="UP000195437">
    <property type="component" value="Chromosome"/>
</dbReference>
<sequence length="306" mass="35654">MWRWGVLDAYIHSLEMANHHDAYLLAWIRNQLGNAYFQKRDFRTALYNYQKANDYTLRIDGQDPLTAKIHLNLAVVYRILGHTKDCVSFLESSHGFFHKNSDLKHLSKVLYERGIISKTLKQYERAAEYFEQARTIMVTLNLKHYANLVQHMIASQVTIHNNPVAAIHQLQACIERFQEEENYPLVILEYSKIAEIYLQLKDLETAVSSLEHAVRIMTNFSLEQTPESAECFRVYAIYFFLRKEYTASIEYALKAANSFDTMGLIKDQADAMKIVVDCYQQLGDLEQALLLERQRNNLLTTLVIKE</sequence>
<evidence type="ECO:0000256" key="2">
    <source>
        <dbReference type="ARBA" id="ARBA00022490"/>
    </source>
</evidence>
<keyword evidence="4" id="KW-0802">TPR repeat</keyword>
<reference evidence="7" key="1">
    <citation type="submission" date="2017-05" db="EMBL/GenBank/DDBJ databases">
        <authorList>
            <person name="Sung H."/>
        </authorList>
    </citation>
    <scope>NUCLEOTIDE SEQUENCE [LARGE SCALE GENOMIC DNA]</scope>
    <source>
        <strain evidence="7">AR23208</strain>
    </source>
</reference>